<dbReference type="Proteomes" id="UP000008549">
    <property type="component" value="Unassembled WGS sequence"/>
</dbReference>
<dbReference type="GeneID" id="68916985"/>
<dbReference type="STRING" id="6238.B6IEN9"/>
<dbReference type="CTD" id="68916985"/>
<evidence type="ECO:0000313" key="3">
    <source>
        <dbReference type="WormBase" id="CBG25499"/>
    </source>
</evidence>
<dbReference type="PANTHER" id="PTHR31006:SF8">
    <property type="entry name" value="F-BOX DOMAIN-CONTAINING PROTEIN-RELATED"/>
    <property type="match status" value="1"/>
</dbReference>
<dbReference type="HOGENOM" id="CLU_947411_0_0_1"/>
<keyword evidence="2" id="KW-1185">Reference proteome</keyword>
<dbReference type="PANTHER" id="PTHR31006">
    <property type="entry name" value="F-BOX DOMAIN-CONTAINING PROTEIN-RELATED-RELATED"/>
    <property type="match status" value="1"/>
</dbReference>
<evidence type="ECO:0000313" key="1">
    <source>
        <dbReference type="EMBL" id="CAR98369.1"/>
    </source>
</evidence>
<gene>
    <name evidence="1 3" type="ORF">CBG25499</name>
    <name evidence="1" type="ORF">CBG_25499</name>
</gene>
<sequence>MKEGPLRIHFTSQHLELVFRGPLANGRGFLALKTTTPEASKIWKEWQKIPTFSHVEDVDHGFLAKPANVFKNRLKLAEEYYLEPSFRVWVESGFAATAEYLNSDKGRLAVLETTIFFYNVLPKYPGPLKQKVVDLFDYESRCNLRITSKDDRVVVDSTKHVPEKLNISEAPSDMSEGKSKIRLEVDSITIWLTRKDNLTKIDRGWNGDIVEELSEIKQESRYEIFQTSLLKLSNRCVIEADTVDLHGITCMPPEDLNFKCSSLKMYAILDDFSADWLRKMQPRFKQFKNVAIDC</sequence>
<reference evidence="1 2" key="1">
    <citation type="journal article" date="2003" name="PLoS Biol.">
        <title>The genome sequence of Caenorhabditis briggsae: a platform for comparative genomics.</title>
        <authorList>
            <person name="Stein L.D."/>
            <person name="Bao Z."/>
            <person name="Blasiar D."/>
            <person name="Blumenthal T."/>
            <person name="Brent M.R."/>
            <person name="Chen N."/>
            <person name="Chinwalla A."/>
            <person name="Clarke L."/>
            <person name="Clee C."/>
            <person name="Coghlan A."/>
            <person name="Coulson A."/>
            <person name="D'Eustachio P."/>
            <person name="Fitch D.H."/>
            <person name="Fulton L.A."/>
            <person name="Fulton R.E."/>
            <person name="Griffiths-Jones S."/>
            <person name="Harris T.W."/>
            <person name="Hillier L.W."/>
            <person name="Kamath R."/>
            <person name="Kuwabara P.E."/>
            <person name="Mardis E.R."/>
            <person name="Marra M.A."/>
            <person name="Miner T.L."/>
            <person name="Minx P."/>
            <person name="Mullikin J.C."/>
            <person name="Plumb R.W."/>
            <person name="Rogers J."/>
            <person name="Schein J.E."/>
            <person name="Sohrmann M."/>
            <person name="Spieth J."/>
            <person name="Stajich J.E."/>
            <person name="Wei C."/>
            <person name="Willey D."/>
            <person name="Wilson R.K."/>
            <person name="Durbin R."/>
            <person name="Waterston R.H."/>
        </authorList>
    </citation>
    <scope>NUCLEOTIDE SEQUENCE [LARGE SCALE GENOMIC DNA]</scope>
    <source>
        <strain evidence="1 2">AF16</strain>
    </source>
</reference>
<dbReference type="WormBase" id="CBG25499">
    <property type="protein sequence ID" value="CBP48759"/>
    <property type="gene ID" value="WBGene00086913"/>
</dbReference>
<protein>
    <submittedName>
        <fullName evidence="1">Protein CBG25499</fullName>
    </submittedName>
</protein>
<dbReference type="KEGG" id="cbr:CBG_25499"/>
<proteinExistence type="predicted"/>
<dbReference type="RefSeq" id="XP_045097942.1">
    <property type="nucleotide sequence ID" value="XM_045241915.1"/>
</dbReference>
<dbReference type="AlphaFoldDB" id="B6IEN9"/>
<dbReference type="InParanoid" id="B6IEN9"/>
<reference evidence="1 2" key="2">
    <citation type="journal article" date="2011" name="PLoS Genet.">
        <title>Caenorhabditis briggsae recombinant inbred line genotypes reveal inter-strain incompatibility and the evolution of recombination.</title>
        <authorList>
            <person name="Ross J.A."/>
            <person name="Koboldt D.C."/>
            <person name="Staisch J.E."/>
            <person name="Chamberlin H.M."/>
            <person name="Gupta B.P."/>
            <person name="Miller R.D."/>
            <person name="Baird S.E."/>
            <person name="Haag E.S."/>
        </authorList>
    </citation>
    <scope>NUCLEOTIDE SEQUENCE [LARGE SCALE GENOMIC DNA]</scope>
    <source>
        <strain evidence="1 2">AF16</strain>
    </source>
</reference>
<dbReference type="EMBL" id="HE600999">
    <property type="protein sequence ID" value="CAR98369.1"/>
    <property type="molecule type" value="Genomic_DNA"/>
</dbReference>
<accession>B6IEN9</accession>
<dbReference type="InterPro" id="IPR042317">
    <property type="entry name" value="She-1-like"/>
</dbReference>
<dbReference type="eggNOG" id="ENOG502R90J">
    <property type="taxonomic scope" value="Eukaryota"/>
</dbReference>
<evidence type="ECO:0000313" key="2">
    <source>
        <dbReference type="Proteomes" id="UP000008549"/>
    </source>
</evidence>
<name>B6IEN9_CAEBR</name>
<organism evidence="1 2">
    <name type="scientific">Caenorhabditis briggsae</name>
    <dbReference type="NCBI Taxonomy" id="6238"/>
    <lineage>
        <taxon>Eukaryota</taxon>
        <taxon>Metazoa</taxon>
        <taxon>Ecdysozoa</taxon>
        <taxon>Nematoda</taxon>
        <taxon>Chromadorea</taxon>
        <taxon>Rhabditida</taxon>
        <taxon>Rhabditina</taxon>
        <taxon>Rhabditomorpha</taxon>
        <taxon>Rhabditoidea</taxon>
        <taxon>Rhabditidae</taxon>
        <taxon>Peloderinae</taxon>
        <taxon>Caenorhabditis</taxon>
    </lineage>
</organism>